<organism evidence="3 4">
    <name type="scientific">Oryza meyeriana var. granulata</name>
    <dbReference type="NCBI Taxonomy" id="110450"/>
    <lineage>
        <taxon>Eukaryota</taxon>
        <taxon>Viridiplantae</taxon>
        <taxon>Streptophyta</taxon>
        <taxon>Embryophyta</taxon>
        <taxon>Tracheophyta</taxon>
        <taxon>Spermatophyta</taxon>
        <taxon>Magnoliopsida</taxon>
        <taxon>Liliopsida</taxon>
        <taxon>Poales</taxon>
        <taxon>Poaceae</taxon>
        <taxon>BOP clade</taxon>
        <taxon>Oryzoideae</taxon>
        <taxon>Oryzeae</taxon>
        <taxon>Oryzinae</taxon>
        <taxon>Oryza</taxon>
        <taxon>Oryza meyeriana</taxon>
    </lineage>
</organism>
<dbReference type="InterPro" id="IPR044254">
    <property type="entry name" value="At4g02110-like"/>
</dbReference>
<evidence type="ECO:0000259" key="2">
    <source>
        <dbReference type="PROSITE" id="PS50172"/>
    </source>
</evidence>
<protein>
    <recommendedName>
        <fullName evidence="2">BRCT domain-containing protein</fullName>
    </recommendedName>
</protein>
<feature type="compositionally biased region" description="Polar residues" evidence="1">
    <location>
        <begin position="284"/>
        <end position="293"/>
    </location>
</feature>
<dbReference type="AlphaFoldDB" id="A0A6G1D8E2"/>
<sequence>MLAYDSDDDGCLFAGVRFALLGFDPVSESQYRSEMVRRGGVDAGEYGAGCTHLIVYGLVYDNPICVAARMDGKKVVSDLWVEHSLDLGQMADADRVLYRPVRDFRGIPGSQSLCICLTGYQNKWREDIMKMATLMGAQFSKSLAPQTVTHLICYKFEGKKYEVAKEENIILVNHQWLADCLIHWEILPVDDYTKSGWELEMMTAQVKDSEDDEEAGRSSSGSKRVTRSAHTTEIRMTDLVDPDTQAPTRGPTISSGNAEIAAGGHMSTPERIKNAEGSRKRSLNIKSDMQNAPISADPNAHESAHLPLNGKEEAPAAQVHRDEAKDDVKRALNHQRIPKS</sequence>
<dbReference type="InterPro" id="IPR036420">
    <property type="entry name" value="BRCT_dom_sf"/>
</dbReference>
<reference evidence="3 4" key="1">
    <citation type="submission" date="2019-11" db="EMBL/GenBank/DDBJ databases">
        <title>Whole genome sequence of Oryza granulata.</title>
        <authorList>
            <person name="Li W."/>
        </authorList>
    </citation>
    <scope>NUCLEOTIDE SEQUENCE [LARGE SCALE GENOMIC DNA]</scope>
    <source>
        <strain evidence="4">cv. Menghai</strain>
        <tissue evidence="3">Leaf</tissue>
    </source>
</reference>
<feature type="compositionally biased region" description="Polar residues" evidence="1">
    <location>
        <begin position="217"/>
        <end position="229"/>
    </location>
</feature>
<evidence type="ECO:0000256" key="1">
    <source>
        <dbReference type="SAM" id="MobiDB-lite"/>
    </source>
</evidence>
<dbReference type="InterPro" id="IPR001357">
    <property type="entry name" value="BRCT_dom"/>
</dbReference>
<feature type="compositionally biased region" description="Basic and acidic residues" evidence="1">
    <location>
        <begin position="299"/>
        <end position="330"/>
    </location>
</feature>
<dbReference type="PANTHER" id="PTHR47181:SF6">
    <property type="entry name" value="BRCT DOMAIN-CONTAINING PROTEIN"/>
    <property type="match status" value="1"/>
</dbReference>
<evidence type="ECO:0000313" key="3">
    <source>
        <dbReference type="EMBL" id="KAF0908572.1"/>
    </source>
</evidence>
<dbReference type="EMBL" id="SPHZ02000007">
    <property type="protein sequence ID" value="KAF0908572.1"/>
    <property type="molecule type" value="Genomic_DNA"/>
</dbReference>
<proteinExistence type="predicted"/>
<keyword evidence="4" id="KW-1185">Reference proteome</keyword>
<accession>A0A6G1D8E2</accession>
<dbReference type="PANTHER" id="PTHR47181">
    <property type="entry name" value="BRCA1 C TERMINUS DOMAIN CONTAINING PROTEIN, EXPRESSED"/>
    <property type="match status" value="1"/>
</dbReference>
<feature type="compositionally biased region" description="Basic residues" evidence="1">
    <location>
        <begin position="331"/>
        <end position="340"/>
    </location>
</feature>
<dbReference type="OrthoDB" id="1935339at2759"/>
<gene>
    <name evidence="3" type="ORF">E2562_026622</name>
</gene>
<feature type="region of interest" description="Disordered" evidence="1">
    <location>
        <begin position="204"/>
        <end position="340"/>
    </location>
</feature>
<dbReference type="SUPFAM" id="SSF52113">
    <property type="entry name" value="BRCT domain"/>
    <property type="match status" value="2"/>
</dbReference>
<evidence type="ECO:0000313" key="4">
    <source>
        <dbReference type="Proteomes" id="UP000479710"/>
    </source>
</evidence>
<dbReference type="PROSITE" id="PS50172">
    <property type="entry name" value="BRCT"/>
    <property type="match status" value="2"/>
</dbReference>
<feature type="domain" description="BRCT" evidence="2">
    <location>
        <begin position="111"/>
        <end position="194"/>
    </location>
</feature>
<dbReference type="Proteomes" id="UP000479710">
    <property type="component" value="Unassembled WGS sequence"/>
</dbReference>
<feature type="compositionally biased region" description="Basic and acidic residues" evidence="1">
    <location>
        <begin position="268"/>
        <end position="279"/>
    </location>
</feature>
<dbReference type="Pfam" id="PF12738">
    <property type="entry name" value="PTCB-BRCT"/>
    <property type="match status" value="1"/>
</dbReference>
<dbReference type="Gene3D" id="3.40.50.10190">
    <property type="entry name" value="BRCT domain"/>
    <property type="match status" value="2"/>
</dbReference>
<feature type="compositionally biased region" description="Polar residues" evidence="1">
    <location>
        <begin position="245"/>
        <end position="257"/>
    </location>
</feature>
<dbReference type="SMART" id="SM00292">
    <property type="entry name" value="BRCT"/>
    <property type="match status" value="2"/>
</dbReference>
<name>A0A6G1D8E2_9ORYZ</name>
<feature type="domain" description="BRCT" evidence="2">
    <location>
        <begin position="8"/>
        <end position="98"/>
    </location>
</feature>
<comment type="caution">
    <text evidence="3">The sequence shown here is derived from an EMBL/GenBank/DDBJ whole genome shotgun (WGS) entry which is preliminary data.</text>
</comment>